<dbReference type="EMBL" id="AMBO01000227">
    <property type="protein sequence ID" value="EKD04368.1"/>
    <property type="molecule type" value="Genomic_DNA"/>
</dbReference>
<protein>
    <submittedName>
        <fullName evidence="4">ATP binding protein</fullName>
    </submittedName>
</protein>
<gene>
    <name evidence="4" type="ORF">A1Q2_01399</name>
</gene>
<dbReference type="Gene3D" id="3.40.1190.20">
    <property type="match status" value="2"/>
</dbReference>
<dbReference type="HOGENOM" id="CLU_027634_2_1_1"/>
<evidence type="ECO:0000313" key="5">
    <source>
        <dbReference type="Proteomes" id="UP000006757"/>
    </source>
</evidence>
<dbReference type="PRINTS" id="PR00990">
    <property type="entry name" value="RIBOKINASE"/>
</dbReference>
<evidence type="ECO:0000313" key="4">
    <source>
        <dbReference type="EMBL" id="EKD04368.1"/>
    </source>
</evidence>
<feature type="domain" description="Carbohydrate kinase PfkB" evidence="3">
    <location>
        <begin position="152"/>
        <end position="287"/>
    </location>
</feature>
<accession>K1W624</accession>
<keyword evidence="2" id="KW-0418">Kinase</keyword>
<dbReference type="FunCoup" id="K1W624">
    <property type="interactions" value="89"/>
</dbReference>
<dbReference type="STRING" id="1220162.K1W624"/>
<dbReference type="PANTHER" id="PTHR10584">
    <property type="entry name" value="SUGAR KINASE"/>
    <property type="match status" value="1"/>
</dbReference>
<name>K1W624_TRIAC</name>
<keyword evidence="1" id="KW-0808">Transferase</keyword>
<dbReference type="GO" id="GO:0006796">
    <property type="term" value="P:phosphate-containing compound metabolic process"/>
    <property type="evidence" value="ECO:0007669"/>
    <property type="project" value="UniProtKB-ARBA"/>
</dbReference>
<evidence type="ECO:0000259" key="3">
    <source>
        <dbReference type="Pfam" id="PF00294"/>
    </source>
</evidence>
<feature type="domain" description="Carbohydrate kinase PfkB" evidence="3">
    <location>
        <begin position="37"/>
        <end position="112"/>
    </location>
</feature>
<comment type="caution">
    <text evidence="4">The sequence shown here is derived from an EMBL/GenBank/DDBJ whole genome shotgun (WGS) entry which is preliminary data.</text>
</comment>
<proteinExistence type="predicted"/>
<dbReference type="SUPFAM" id="SSF53613">
    <property type="entry name" value="Ribokinase-like"/>
    <property type="match status" value="1"/>
</dbReference>
<dbReference type="GO" id="GO:0016301">
    <property type="term" value="F:kinase activity"/>
    <property type="evidence" value="ECO:0007669"/>
    <property type="project" value="UniProtKB-KW"/>
</dbReference>
<keyword evidence="5" id="KW-1185">Reference proteome</keyword>
<evidence type="ECO:0000256" key="1">
    <source>
        <dbReference type="ARBA" id="ARBA00022679"/>
    </source>
</evidence>
<dbReference type="InParanoid" id="K1W624"/>
<dbReference type="InterPro" id="IPR029056">
    <property type="entry name" value="Ribokinase-like"/>
</dbReference>
<dbReference type="InterPro" id="IPR011611">
    <property type="entry name" value="PfkB_dom"/>
</dbReference>
<dbReference type="AlphaFoldDB" id="K1W624"/>
<dbReference type="eggNOG" id="KOG2855">
    <property type="taxonomic scope" value="Eukaryota"/>
</dbReference>
<dbReference type="OrthoDB" id="415590at2759"/>
<reference evidence="4 5" key="1">
    <citation type="journal article" date="2012" name="Eukaryot. Cell">
        <title>Genome sequence of the Trichosporon asahii environmental strain CBS 8904.</title>
        <authorList>
            <person name="Yang R.Y."/>
            <person name="Li H.T."/>
            <person name="Zhu H."/>
            <person name="Zhou G.P."/>
            <person name="Wang M."/>
            <person name="Wang L."/>
        </authorList>
    </citation>
    <scope>NUCLEOTIDE SEQUENCE [LARGE SCALE GENOMIC DNA]</scope>
    <source>
        <strain evidence="4 5">CBS 8904</strain>
    </source>
</reference>
<dbReference type="OMA" id="MACEMEG"/>
<dbReference type="Pfam" id="PF00294">
    <property type="entry name" value="PfkB"/>
    <property type="match status" value="2"/>
</dbReference>
<evidence type="ECO:0000256" key="2">
    <source>
        <dbReference type="ARBA" id="ARBA00022777"/>
    </source>
</evidence>
<dbReference type="Proteomes" id="UP000006757">
    <property type="component" value="Unassembled WGS sequence"/>
</dbReference>
<dbReference type="PANTHER" id="PTHR10584:SF166">
    <property type="entry name" value="RIBOKINASE"/>
    <property type="match status" value="1"/>
</dbReference>
<dbReference type="InterPro" id="IPR002139">
    <property type="entry name" value="Ribo/fructo_kinase"/>
</dbReference>
<sequence>MASKACLCRGSISKLSCSLKLTPDIDEFYLLPHIVRPGETIASTGFSRKTGGKGANQAFACGRAGGRVVLDGNIGVDGEAAKKFIESGGVDVSRVHVLDGELDGYTHVLLQNEIPLVDTLAYMREAGARGLTTIYNPSPMPSVAELRVFPWDCLKFLIVNEGELEAILDAYEKVPVDAGLSVAEASIIRMKALHAAKEFNPKIVIVTTIGPDGVLALVPGQEIQSFPAVPAKKVVDTTGAGDTFAGYFTAMLMEKGDDAPLKDIFPTCITASTLAVENPGAMESIPARADVDARVATLNL</sequence>
<organism evidence="4 5">
    <name type="scientific">Trichosporon asahii var. asahii (strain CBS 8904)</name>
    <name type="common">Yeast</name>
    <dbReference type="NCBI Taxonomy" id="1220162"/>
    <lineage>
        <taxon>Eukaryota</taxon>
        <taxon>Fungi</taxon>
        <taxon>Dikarya</taxon>
        <taxon>Basidiomycota</taxon>
        <taxon>Agaricomycotina</taxon>
        <taxon>Tremellomycetes</taxon>
        <taxon>Trichosporonales</taxon>
        <taxon>Trichosporonaceae</taxon>
        <taxon>Trichosporon</taxon>
    </lineage>
</organism>